<dbReference type="Proteomes" id="UP000233399">
    <property type="component" value="Unassembled WGS sequence"/>
</dbReference>
<comment type="caution">
    <text evidence="2">The sequence shown here is derived from an EMBL/GenBank/DDBJ whole genome shotgun (WGS) entry which is preliminary data.</text>
</comment>
<evidence type="ECO:0000256" key="1">
    <source>
        <dbReference type="SAM" id="MobiDB-lite"/>
    </source>
</evidence>
<evidence type="ECO:0000313" key="2">
    <source>
        <dbReference type="EMBL" id="PKI23977.1"/>
    </source>
</evidence>
<accession>A0A2N1IT90</accession>
<dbReference type="SUPFAM" id="SSF56399">
    <property type="entry name" value="ADP-ribosylation"/>
    <property type="match status" value="1"/>
</dbReference>
<proteinExistence type="predicted"/>
<gene>
    <name evidence="2" type="ORF">CXB65_10720</name>
</gene>
<protein>
    <submittedName>
        <fullName evidence="2">RHS repeat-associated core domain-containing protein</fullName>
    </submittedName>
</protein>
<dbReference type="AlphaFoldDB" id="A0A2N1IT90"/>
<feature type="compositionally biased region" description="Low complexity" evidence="1">
    <location>
        <begin position="300"/>
        <end position="312"/>
    </location>
</feature>
<dbReference type="InterPro" id="IPR022385">
    <property type="entry name" value="Rhs_assc_core"/>
</dbReference>
<sequence>MGNRVSYLLRRYGATSMESSSNSSFFYQGRSLVSMMQGNQLRSVFRTPDMPLAEQRVDGGEAYHLFSTDGKASVLSVQETDKGEQHAYSVYGHDPKLPSTLTLLGFNGEAFTLVSGCYALGNGYRSFNPTLMRFTSPDRLSPFGKGGVNAYCYCSCDPVNNVDPSGRMMRRISPVLIPKPVSIIIPKSVITINSINEPDIFSKVISYLDLRSAAALSRVNKHVYSMTRAAFSKMEVSLSDPEKLLAASQKGTVGPGVGQSYELLVKRPDIKLPPQSKHDGAREQLIRDIDAARKFRAAQRSRLSSFDSSSGSDSEDELQRISQGIRKAMNGPQL</sequence>
<feature type="region of interest" description="Disordered" evidence="1">
    <location>
        <begin position="300"/>
        <end position="334"/>
    </location>
</feature>
<dbReference type="Gene3D" id="2.180.10.10">
    <property type="entry name" value="RHS repeat-associated core"/>
    <property type="match status" value="1"/>
</dbReference>
<dbReference type="NCBIfam" id="TIGR03696">
    <property type="entry name" value="Rhs_assc_core"/>
    <property type="match status" value="1"/>
</dbReference>
<dbReference type="CDD" id="cd09917">
    <property type="entry name" value="F-box_SF"/>
    <property type="match status" value="1"/>
</dbReference>
<name>A0A2N1IT90_9PSED</name>
<evidence type="ECO:0000313" key="3">
    <source>
        <dbReference type="Proteomes" id="UP000233399"/>
    </source>
</evidence>
<organism evidence="2 3">
    <name type="scientific">Pseudomonas monteilii</name>
    <dbReference type="NCBI Taxonomy" id="76759"/>
    <lineage>
        <taxon>Bacteria</taxon>
        <taxon>Pseudomonadati</taxon>
        <taxon>Pseudomonadota</taxon>
        <taxon>Gammaproteobacteria</taxon>
        <taxon>Pseudomonadales</taxon>
        <taxon>Pseudomonadaceae</taxon>
        <taxon>Pseudomonas</taxon>
    </lineage>
</organism>
<reference evidence="2 3" key="1">
    <citation type="submission" date="2017-12" db="EMBL/GenBank/DDBJ databases">
        <title>Isolation and characterization of an aerobic denitrifying Pseudomonas monteilii CY06 from aquaculture ponds.</title>
        <authorList>
            <person name="Ma Q."/>
            <person name="Cai Y."/>
            <person name="He Z."/>
        </authorList>
    </citation>
    <scope>NUCLEOTIDE SEQUENCE [LARGE SCALE GENOMIC DNA]</scope>
    <source>
        <strain evidence="2 3">CY06</strain>
    </source>
</reference>
<dbReference type="EMBL" id="PJCG01000013">
    <property type="protein sequence ID" value="PKI23977.1"/>
    <property type="molecule type" value="Genomic_DNA"/>
</dbReference>